<keyword evidence="1" id="KW-0472">Membrane</keyword>
<keyword evidence="1" id="KW-0812">Transmembrane</keyword>
<reference evidence="2" key="1">
    <citation type="submission" date="2023-10" db="EMBL/GenBank/DDBJ databases">
        <title>Genome assembly of Pristionchus species.</title>
        <authorList>
            <person name="Yoshida K."/>
            <person name="Sommer R.J."/>
        </authorList>
    </citation>
    <scope>NUCLEOTIDE SEQUENCE</scope>
    <source>
        <strain evidence="2">RS5133</strain>
    </source>
</reference>
<keyword evidence="1" id="KW-1133">Transmembrane helix</keyword>
<organism evidence="2 3">
    <name type="scientific">Pristionchus fissidentatus</name>
    <dbReference type="NCBI Taxonomy" id="1538716"/>
    <lineage>
        <taxon>Eukaryota</taxon>
        <taxon>Metazoa</taxon>
        <taxon>Ecdysozoa</taxon>
        <taxon>Nematoda</taxon>
        <taxon>Chromadorea</taxon>
        <taxon>Rhabditida</taxon>
        <taxon>Rhabditina</taxon>
        <taxon>Diplogasteromorpha</taxon>
        <taxon>Diplogasteroidea</taxon>
        <taxon>Neodiplogasteridae</taxon>
        <taxon>Pristionchus</taxon>
    </lineage>
</organism>
<feature type="non-terminal residue" evidence="2">
    <location>
        <position position="97"/>
    </location>
</feature>
<feature type="non-terminal residue" evidence="2">
    <location>
        <position position="1"/>
    </location>
</feature>
<evidence type="ECO:0000313" key="2">
    <source>
        <dbReference type="EMBL" id="GMT14065.1"/>
    </source>
</evidence>
<evidence type="ECO:0000256" key="1">
    <source>
        <dbReference type="SAM" id="Phobius"/>
    </source>
</evidence>
<keyword evidence="3" id="KW-1185">Reference proteome</keyword>
<gene>
    <name evidence="2" type="ORF">PFISCL1PPCAC_5362</name>
</gene>
<dbReference type="AlphaFoldDB" id="A0AAV5V6A2"/>
<name>A0AAV5V6A2_9BILA</name>
<dbReference type="Proteomes" id="UP001432322">
    <property type="component" value="Unassembled WGS sequence"/>
</dbReference>
<protein>
    <submittedName>
        <fullName evidence="2">Uncharacterized protein</fullName>
    </submittedName>
</protein>
<sequence>LYHRLDRPGQFYGDRTDRLRNVLYILILIVLAACAYVIYTDRALYSNANMTEMEREIIRLKSLVGGAKKKADYSAVTVPQLRKRPEVADVNCKRIFD</sequence>
<comment type="caution">
    <text evidence="2">The sequence shown here is derived from an EMBL/GenBank/DDBJ whole genome shotgun (WGS) entry which is preliminary data.</text>
</comment>
<proteinExistence type="predicted"/>
<evidence type="ECO:0000313" key="3">
    <source>
        <dbReference type="Proteomes" id="UP001432322"/>
    </source>
</evidence>
<accession>A0AAV5V6A2</accession>
<dbReference type="EMBL" id="BTSY01000002">
    <property type="protein sequence ID" value="GMT14065.1"/>
    <property type="molecule type" value="Genomic_DNA"/>
</dbReference>
<feature type="transmembrane region" description="Helical" evidence="1">
    <location>
        <begin position="21"/>
        <end position="39"/>
    </location>
</feature>